<dbReference type="InterPro" id="IPR003126">
    <property type="entry name" value="Znf_UBR"/>
</dbReference>
<reference evidence="11 12" key="1">
    <citation type="submission" date="2024-04" db="EMBL/GenBank/DDBJ databases">
        <title>Tritrichomonas musculus Genome.</title>
        <authorList>
            <person name="Alves-Ferreira E."/>
            <person name="Grigg M."/>
            <person name="Lorenzi H."/>
            <person name="Galac M."/>
        </authorList>
    </citation>
    <scope>NUCLEOTIDE SEQUENCE [LARGE SCALE GENOMIC DNA]</scope>
    <source>
        <strain evidence="11 12">EAF2021</strain>
    </source>
</reference>
<organism evidence="11 12">
    <name type="scientific">Tritrichomonas musculus</name>
    <dbReference type="NCBI Taxonomy" id="1915356"/>
    <lineage>
        <taxon>Eukaryota</taxon>
        <taxon>Metamonada</taxon>
        <taxon>Parabasalia</taxon>
        <taxon>Tritrichomonadida</taxon>
        <taxon>Tritrichomonadidae</taxon>
        <taxon>Tritrichomonas</taxon>
    </lineage>
</organism>
<dbReference type="PANTHER" id="PTHR21497:SF24">
    <property type="entry name" value="E3 UBIQUITIN-PROTEIN LIGASE UBR1"/>
    <property type="match status" value="1"/>
</dbReference>
<dbReference type="EC" id="2.3.2.27" evidence="9"/>
<dbReference type="InterPro" id="IPR044046">
    <property type="entry name" value="E3_ligase_UBR-like_C"/>
</dbReference>
<sequence>MDDQFQKLVELFNSNTANAINESQRIICSNSNFETFQDFYTYHLKNAHMSTCQNEWSTNQLCIYCRDCAVSHPACICLSCFLNGNHEGHDYVILNTTGNCDCGDPEQWKKSGTCLKHRMIEEDDANPENYIDEKLRTILTDLIFRASFTSLKQQSTNNLQNASLILQFLSSFLNFGDGFRRLICRSLTEKIDFEGLMRGIPTYSGQFNQILQQFFGLLVNDQLFRENASIVSYSVLSDQIYKDLVHQITEDSPPVTFKVWNGFWFHFFSEFCIRFSIEKKKWDWVTFYAQIPIYCKEAFKYIGRSIFKEIPFLFTSAAIHLSNATKIQPNEETQRFFDLLINESLPCESVFSSFSMATQNYHYYPVYEFGFFASSLFRCFKNKPNLKIDCLFDELEKSVNLSQIFVAGRSPIGSGNGDENENDKFVSRFLGIVNEKDSSPLSNFMSFHNGSKFVFYDTLVDAFMLLFRSCNIARVKIARLLIIDKFQSLRIKLGILTLKSILSFVCFRQLLVPLQNKGLVRLYEIYSRPNNASRYFTKFVPVLQLLIGIQATNDEFSLKEFFAFEAAREIGIFDDFSRFEYKDENIEEKKKQMIFSFLYVSLLLVIERTLFNYNGINFMTEQIVCALKNGVHSIEKLNKLYDSECMTDWAHHWYFNDVLMDVATTTNKNENKEQSKSYNPKTSFYLKEEIEWKSISAINSINDQMTLMTNEITKDSNKLIQIPEFESEETYFFHPNPNDKIDSLEISKEVEKEEEENILINTDGLNIRLKKFLFTPTVLAIVYSTLRSNEKSIDLNDHLAMNILILIAKFVKEEEKLNKNLFNESTTIHYESIVDLISTLKRDIFNYHTDDSGNAFIENTLDQTSFVSLLKIKFETSNLPPKSFIDILLEKGKIGRSVLDQISRYIDLNINEIKDEGKQDMKSVNRERAKKLKADIMKNYKDMISSYNTLDQKGADSIDDTEKEVCSICSTYKEDEIYCYPVYLYRTKFPFIVDKPPSFDNDIPWDPIDDIMKDFDSNEEDEVPDEVDENEIKRLIMLNFPEFQQPPANEEESEQRRETYDLIYRSLYEQVERQLHKRQDQKAIYDLFKRNIEKSNKSIQEKRLMKRCTSGANFIIQFSMCMHPVHLKCCNHINNFTCPVDRSMKNCLLPCINSIPPSSLLKSFNNSEDEHNELLSSVIESIKKFIECFSSLFIRDSSFCITTELVKSISGLISTYEIRLRNISYCLDSEKNKLLPRNLFLSVWEANRFSLLPEIEEFDEENELKLTAFQLFVKRLIENENLEGDQKEAEFMEIVTSFIDSSDLNDSDDQKINEEKKFLFLRRVCLAEYFLIGIEVSKRDDSDDVVNWDEVLSLENLSKRYKWKFESIDNFEFKPFSFMKFPEQFLHFGKAPFKFDIEFTDKISLFDIFDYNNLINKYDELSGEIVQDEEEKMMVNEKNIVSCDNSSLNPLLNSFYGKKFYPSVLMFVSSYASQILLIDQSKVAFLDPFYIDKYGCADIGYQRGQPLFFNEEKYKRFIDTILSGDFAYQLQTLE</sequence>
<comment type="catalytic activity">
    <reaction evidence="1 9">
        <text>S-ubiquitinyl-[E2 ubiquitin-conjugating enzyme]-L-cysteine + [acceptor protein]-L-lysine = [E2 ubiquitin-conjugating enzyme]-L-cysteine + N(6)-ubiquitinyl-[acceptor protein]-L-lysine.</text>
        <dbReference type="EC" id="2.3.2.27"/>
    </reaction>
</comment>
<evidence type="ECO:0000256" key="3">
    <source>
        <dbReference type="ARBA" id="ARBA00022723"/>
    </source>
</evidence>
<keyword evidence="5 9" id="KW-0833">Ubl conjugation pathway</keyword>
<accession>A0ABR2JPF0</accession>
<evidence type="ECO:0000256" key="5">
    <source>
        <dbReference type="ARBA" id="ARBA00022786"/>
    </source>
</evidence>
<dbReference type="Pfam" id="PF02207">
    <property type="entry name" value="zf-UBR"/>
    <property type="match status" value="1"/>
</dbReference>
<dbReference type="Gene3D" id="2.10.110.30">
    <property type="match status" value="1"/>
</dbReference>
<keyword evidence="3 9" id="KW-0479">Metal-binding</keyword>
<dbReference type="PROSITE" id="PS51157">
    <property type="entry name" value="ZF_UBR"/>
    <property type="match status" value="1"/>
</dbReference>
<evidence type="ECO:0000256" key="1">
    <source>
        <dbReference type="ARBA" id="ARBA00000900"/>
    </source>
</evidence>
<evidence type="ECO:0000313" key="12">
    <source>
        <dbReference type="Proteomes" id="UP001470230"/>
    </source>
</evidence>
<proteinExistence type="inferred from homology"/>
<keyword evidence="4 9" id="KW-0863">Zinc-finger</keyword>
<dbReference type="SMART" id="SM00396">
    <property type="entry name" value="ZnF_UBR1"/>
    <property type="match status" value="1"/>
</dbReference>
<keyword evidence="6 9" id="KW-0862">Zinc</keyword>
<evidence type="ECO:0000256" key="7">
    <source>
        <dbReference type="ARBA" id="ARBA00046341"/>
    </source>
</evidence>
<dbReference type="Proteomes" id="UP001470230">
    <property type="component" value="Unassembled WGS sequence"/>
</dbReference>
<feature type="zinc finger region" description="UBR-type" evidence="8">
    <location>
        <begin position="50"/>
        <end position="119"/>
    </location>
</feature>
<evidence type="ECO:0000259" key="10">
    <source>
        <dbReference type="PROSITE" id="PS51157"/>
    </source>
</evidence>
<evidence type="ECO:0000256" key="6">
    <source>
        <dbReference type="ARBA" id="ARBA00022833"/>
    </source>
</evidence>
<dbReference type="EMBL" id="JAPFFF010000010">
    <property type="protein sequence ID" value="KAK8880615.1"/>
    <property type="molecule type" value="Genomic_DNA"/>
</dbReference>
<evidence type="ECO:0000256" key="2">
    <source>
        <dbReference type="ARBA" id="ARBA00022679"/>
    </source>
</evidence>
<name>A0ABR2JPF0_9EUKA</name>
<comment type="caution">
    <text evidence="11">The sequence shown here is derived from an EMBL/GenBank/DDBJ whole genome shotgun (WGS) entry which is preliminary data.</text>
</comment>
<evidence type="ECO:0000256" key="9">
    <source>
        <dbReference type="RuleBase" id="RU366018"/>
    </source>
</evidence>
<evidence type="ECO:0000313" key="11">
    <source>
        <dbReference type="EMBL" id="KAK8880615.1"/>
    </source>
</evidence>
<evidence type="ECO:0000256" key="4">
    <source>
        <dbReference type="ARBA" id="ARBA00022771"/>
    </source>
</evidence>
<feature type="domain" description="UBR-type" evidence="10">
    <location>
        <begin position="50"/>
        <end position="119"/>
    </location>
</feature>
<dbReference type="CDD" id="cd19670">
    <property type="entry name" value="UBR-box_UBR1_2_3"/>
    <property type="match status" value="1"/>
</dbReference>
<keyword evidence="2 9" id="KW-0808">Transferase</keyword>
<dbReference type="InterPro" id="IPR039164">
    <property type="entry name" value="UBR1-like"/>
</dbReference>
<comment type="function">
    <text evidence="9">Ubiquitin ligase protein which is a component of the N-end rule pathway. Recognizes and binds to proteins bearing specific N-terminal residues that are destabilizing according to the N-end rule, leading to their ubiquitination and subsequent degradation.</text>
</comment>
<protein>
    <recommendedName>
        <fullName evidence="9">E3 ubiquitin-protein ligase</fullName>
        <ecNumber evidence="9">2.3.2.27</ecNumber>
    </recommendedName>
</protein>
<keyword evidence="12" id="KW-1185">Reference proteome</keyword>
<gene>
    <name evidence="11" type="ORF">M9Y10_003297</name>
</gene>
<comment type="similarity">
    <text evidence="7 9">Belongs to the E3 ubiquitin-protein ligase UBR1-like family.</text>
</comment>
<comment type="pathway">
    <text evidence="9">Protein modification; protein ubiquitination.</text>
</comment>
<dbReference type="Pfam" id="PF18995">
    <property type="entry name" value="PRT6_C"/>
    <property type="match status" value="1"/>
</dbReference>
<dbReference type="PANTHER" id="PTHR21497">
    <property type="entry name" value="UBIQUITIN LIGASE E3 ALPHA-RELATED"/>
    <property type="match status" value="1"/>
</dbReference>
<evidence type="ECO:0000256" key="8">
    <source>
        <dbReference type="PROSITE-ProRule" id="PRU00508"/>
    </source>
</evidence>